<reference evidence="2 3" key="1">
    <citation type="submission" date="2019-07" db="EMBL/GenBank/DDBJ databases">
        <title>Insights of Desulfuromonas acetexigens electromicrobiology.</title>
        <authorList>
            <person name="Katuri K."/>
            <person name="Sapireddy V."/>
            <person name="Shaw D.R."/>
            <person name="Saikaly P."/>
        </authorList>
    </citation>
    <scope>NUCLEOTIDE SEQUENCE [LARGE SCALE GENOMIC DNA]</scope>
    <source>
        <strain evidence="2 3">2873</strain>
    </source>
</reference>
<proteinExistence type="predicted"/>
<dbReference type="OrthoDB" id="5402169at2"/>
<dbReference type="RefSeq" id="WP_092058629.1">
    <property type="nucleotide sequence ID" value="NZ_FOJJ01000040.1"/>
</dbReference>
<evidence type="ECO:0000313" key="3">
    <source>
        <dbReference type="Proteomes" id="UP000317155"/>
    </source>
</evidence>
<dbReference type="Pfam" id="PF03259">
    <property type="entry name" value="Robl_LC7"/>
    <property type="match status" value="1"/>
</dbReference>
<dbReference type="SMART" id="SM00960">
    <property type="entry name" value="Robl_LC7"/>
    <property type="match status" value="1"/>
</dbReference>
<organism evidence="2 3">
    <name type="scientific">Trichloromonas acetexigens</name>
    <dbReference type="NCBI Taxonomy" id="38815"/>
    <lineage>
        <taxon>Bacteria</taxon>
        <taxon>Pseudomonadati</taxon>
        <taxon>Thermodesulfobacteriota</taxon>
        <taxon>Desulfuromonadia</taxon>
        <taxon>Desulfuromonadales</taxon>
        <taxon>Trichloromonadaceae</taxon>
        <taxon>Trichloromonas</taxon>
    </lineage>
</organism>
<feature type="domain" description="Roadblock/LAMTOR2" evidence="1">
    <location>
        <begin position="3"/>
        <end position="94"/>
    </location>
</feature>
<comment type="caution">
    <text evidence="2">The sequence shown here is derived from an EMBL/GenBank/DDBJ whole genome shotgun (WGS) entry which is preliminary data.</text>
</comment>
<dbReference type="Proteomes" id="UP000317155">
    <property type="component" value="Unassembled WGS sequence"/>
</dbReference>
<dbReference type="EMBL" id="VJVV01000008">
    <property type="protein sequence ID" value="TRO80350.1"/>
    <property type="molecule type" value="Genomic_DNA"/>
</dbReference>
<keyword evidence="3" id="KW-1185">Reference proteome</keyword>
<gene>
    <name evidence="2" type="ORF">FL622_12085</name>
</gene>
<name>A0A550JAR6_9BACT</name>
<evidence type="ECO:0000313" key="2">
    <source>
        <dbReference type="EMBL" id="TRO80350.1"/>
    </source>
</evidence>
<dbReference type="InterPro" id="IPR004942">
    <property type="entry name" value="Roadblock/LAMTOR2_dom"/>
</dbReference>
<sequence length="119" mass="13033">MAFKTILGDLVAAVPGAGGAILADWEGEAVDQVARMDAYELKVIGAHKGVILNRLRDLVQRLDGAEPREIVITTDRMEILVLPVTSEYFLVLTLARGEAFGRALFEARRCVARLIREIG</sequence>
<dbReference type="Gene3D" id="3.30.450.30">
    <property type="entry name" value="Dynein light chain 2a, cytoplasmic"/>
    <property type="match status" value="1"/>
</dbReference>
<protein>
    <submittedName>
        <fullName evidence="2">Roadblock/LC7 domain-containing protein</fullName>
    </submittedName>
</protein>
<evidence type="ECO:0000259" key="1">
    <source>
        <dbReference type="SMART" id="SM00960"/>
    </source>
</evidence>
<accession>A0A550JAR6</accession>
<dbReference type="SUPFAM" id="SSF103196">
    <property type="entry name" value="Roadblock/LC7 domain"/>
    <property type="match status" value="1"/>
</dbReference>
<dbReference type="AlphaFoldDB" id="A0A550JAR6"/>